<keyword evidence="1" id="KW-0812">Transmembrane</keyword>
<organism evidence="2 3">
    <name type="scientific">Amycolatopsis suaedae</name>
    <dbReference type="NCBI Taxonomy" id="2510978"/>
    <lineage>
        <taxon>Bacteria</taxon>
        <taxon>Bacillati</taxon>
        <taxon>Actinomycetota</taxon>
        <taxon>Actinomycetes</taxon>
        <taxon>Pseudonocardiales</taxon>
        <taxon>Pseudonocardiaceae</taxon>
        <taxon>Amycolatopsis</taxon>
    </lineage>
</organism>
<evidence type="ECO:0000256" key="1">
    <source>
        <dbReference type="SAM" id="Phobius"/>
    </source>
</evidence>
<reference evidence="2 3" key="1">
    <citation type="submission" date="2019-02" db="EMBL/GenBank/DDBJ databases">
        <title>Draft genome sequence of Amycolatopsis sp. 8-3EHSu isolated from roots of Suaeda maritima.</title>
        <authorList>
            <person name="Duangmal K."/>
            <person name="Chantavorakit T."/>
        </authorList>
    </citation>
    <scope>NUCLEOTIDE SEQUENCE [LARGE SCALE GENOMIC DNA]</scope>
    <source>
        <strain evidence="2 3">8-3EHSu</strain>
    </source>
</reference>
<keyword evidence="3" id="KW-1185">Reference proteome</keyword>
<evidence type="ECO:0000313" key="2">
    <source>
        <dbReference type="EMBL" id="RZQ64434.1"/>
    </source>
</evidence>
<accession>A0A4Q7JDI8</accession>
<protein>
    <recommendedName>
        <fullName evidence="4">DUF3784 domain-containing protein</fullName>
    </recommendedName>
</protein>
<evidence type="ECO:0008006" key="4">
    <source>
        <dbReference type="Google" id="ProtNLM"/>
    </source>
</evidence>
<dbReference type="AlphaFoldDB" id="A0A4Q7JDI8"/>
<evidence type="ECO:0000313" key="3">
    <source>
        <dbReference type="Proteomes" id="UP000292003"/>
    </source>
</evidence>
<keyword evidence="1" id="KW-0472">Membrane</keyword>
<feature type="transmembrane region" description="Helical" evidence="1">
    <location>
        <begin position="6"/>
        <end position="27"/>
    </location>
</feature>
<comment type="caution">
    <text evidence="2">The sequence shown here is derived from an EMBL/GenBank/DDBJ whole genome shotgun (WGS) entry which is preliminary data.</text>
</comment>
<feature type="transmembrane region" description="Helical" evidence="1">
    <location>
        <begin position="48"/>
        <end position="66"/>
    </location>
</feature>
<proteinExistence type="predicted"/>
<sequence>MINLIAVIVAIASVLAALGHAGYLALLNKAANTRAGGSPVAEYVRSRWAVAGGTTAASLLAWLITASDAVPMDILAILLAAGSGAVATKALQSTQQKYRSGG</sequence>
<dbReference type="Proteomes" id="UP000292003">
    <property type="component" value="Unassembled WGS sequence"/>
</dbReference>
<keyword evidence="1" id="KW-1133">Transmembrane helix</keyword>
<gene>
    <name evidence="2" type="ORF">EWH70_08445</name>
</gene>
<feature type="transmembrane region" description="Helical" evidence="1">
    <location>
        <begin position="72"/>
        <end position="91"/>
    </location>
</feature>
<dbReference type="EMBL" id="SFCC01000004">
    <property type="protein sequence ID" value="RZQ64434.1"/>
    <property type="molecule type" value="Genomic_DNA"/>
</dbReference>
<dbReference type="OrthoDB" id="3577548at2"/>
<name>A0A4Q7JDI8_9PSEU</name>